<dbReference type="InterPro" id="IPR015421">
    <property type="entry name" value="PyrdxlP-dep_Trfase_major"/>
</dbReference>
<evidence type="ECO:0000256" key="2">
    <source>
        <dbReference type="SAM" id="MobiDB-lite"/>
    </source>
</evidence>
<gene>
    <name evidence="4" type="ORF">C492_20425</name>
</gene>
<dbReference type="GO" id="GO:0004375">
    <property type="term" value="F:glycine dehydrogenase (decarboxylating) activity"/>
    <property type="evidence" value="ECO:0007669"/>
    <property type="project" value="UniProtKB-EC"/>
</dbReference>
<dbReference type="Proteomes" id="UP000011531">
    <property type="component" value="Unassembled WGS sequence"/>
</dbReference>
<feature type="region of interest" description="Disordered" evidence="2">
    <location>
        <begin position="1"/>
        <end position="24"/>
    </location>
</feature>
<dbReference type="GO" id="GO:0009116">
    <property type="term" value="P:nucleoside metabolic process"/>
    <property type="evidence" value="ECO:0007669"/>
    <property type="project" value="InterPro"/>
</dbReference>
<accession>L9WQV5</accession>
<dbReference type="Gene3D" id="3.90.1150.10">
    <property type="entry name" value="Aspartate Aminotransferase, domain 1"/>
    <property type="match status" value="1"/>
</dbReference>
<dbReference type="Gene3D" id="3.40.640.10">
    <property type="entry name" value="Type I PLP-dependent aspartate aminotransferase-like (Major domain)"/>
    <property type="match status" value="1"/>
</dbReference>
<organism evidence="4 5">
    <name type="scientific">Natronococcus jeotgali DSM 18795</name>
    <dbReference type="NCBI Taxonomy" id="1227498"/>
    <lineage>
        <taxon>Archaea</taxon>
        <taxon>Methanobacteriati</taxon>
        <taxon>Methanobacteriota</taxon>
        <taxon>Stenosarchaea group</taxon>
        <taxon>Halobacteria</taxon>
        <taxon>Halobacteriales</taxon>
        <taxon>Natrialbaceae</taxon>
        <taxon>Natronococcus</taxon>
    </lineage>
</organism>
<evidence type="ECO:0000313" key="4">
    <source>
        <dbReference type="EMBL" id="ELY51792.1"/>
    </source>
</evidence>
<comment type="caution">
    <text evidence="4">The sequence shown here is derived from an EMBL/GenBank/DDBJ whole genome shotgun (WGS) entry which is preliminary data.</text>
</comment>
<dbReference type="AlphaFoldDB" id="L9WQV5"/>
<dbReference type="NCBIfam" id="NF001696">
    <property type="entry name" value="PRK00451.1"/>
    <property type="match status" value="1"/>
</dbReference>
<dbReference type="Pfam" id="PF02347">
    <property type="entry name" value="GDC-P"/>
    <property type="match status" value="1"/>
</dbReference>
<dbReference type="InterPro" id="IPR049315">
    <property type="entry name" value="GDC-P_N"/>
</dbReference>
<dbReference type="STRING" id="1227498.C492_20425"/>
<sequence>MSYHTQLSRTEETETESTGSPFAPHTEADVEAMLRAVDAESVEELFDVPNSVRFDGEFGIEAASEREVVRSVVETLGRNESATEFLGRGHYDHYVPSLVDHLADRSEFLTSYTQYQPEITQGFLQALFEYQSLLVELTGLEVANCSMYDAATALGEVATLSRRARSVTGDRVLVPDALRDERRAVLENYVGGTALAVEEYPTAAGVVDPDDLEDALDDDVALVYVENPTTTGLIQDRLEAVGELLAADDVLFCLGSDPIALSLLRTPASIGADAVIGDASVLGLGTAYGTSLGLFACKEEYLRQVPGRLVGASRDESGRRAYTLTLQTREQHIRRERATSNICTNQAWVALRTAIHAAVLGPDGLLDLAKECHRLPEVLARELDAIEGVSAPVRDGYHFREFRATVEPDATELVSELYAEGFAVHAIDADTIQVCVTDANENRAAELVTAITEVLD</sequence>
<keyword evidence="5" id="KW-1185">Reference proteome</keyword>
<reference evidence="4 5" key="1">
    <citation type="journal article" date="2014" name="PLoS Genet.">
        <title>Phylogenetically driven sequencing of extremely halophilic archaea reveals strategies for static and dynamic osmo-response.</title>
        <authorList>
            <person name="Becker E.A."/>
            <person name="Seitzer P.M."/>
            <person name="Tritt A."/>
            <person name="Larsen D."/>
            <person name="Krusor M."/>
            <person name="Yao A.I."/>
            <person name="Wu D."/>
            <person name="Madern D."/>
            <person name="Eisen J.A."/>
            <person name="Darling A.E."/>
            <person name="Facciotti M.T."/>
        </authorList>
    </citation>
    <scope>NUCLEOTIDE SEQUENCE [LARGE SCALE GENOMIC DNA]</scope>
    <source>
        <strain evidence="4 5">DSM 18795</strain>
    </source>
</reference>
<dbReference type="InterPro" id="IPR015422">
    <property type="entry name" value="PyrdxlP-dep_Trfase_small"/>
</dbReference>
<feature type="domain" description="Glycine cleavage system P-protein N-terminal" evidence="3">
    <location>
        <begin position="23"/>
        <end position="443"/>
    </location>
</feature>
<evidence type="ECO:0000313" key="5">
    <source>
        <dbReference type="Proteomes" id="UP000011531"/>
    </source>
</evidence>
<dbReference type="PATRIC" id="fig|1227498.3.peg.4038"/>
<dbReference type="PANTHER" id="PTHR42806">
    <property type="entry name" value="GLYCINE CLEAVAGE SYSTEM P-PROTEIN"/>
    <property type="match status" value="1"/>
</dbReference>
<dbReference type="SUPFAM" id="SSF53383">
    <property type="entry name" value="PLP-dependent transferases"/>
    <property type="match status" value="1"/>
</dbReference>
<dbReference type="EMBL" id="AOIA01000161">
    <property type="protein sequence ID" value="ELY51792.1"/>
    <property type="molecule type" value="Genomic_DNA"/>
</dbReference>
<dbReference type="EC" id="1.4.4.2" evidence="4"/>
<proteinExistence type="predicted"/>
<dbReference type="OrthoDB" id="17655at2157"/>
<dbReference type="InterPro" id="IPR023010">
    <property type="entry name" value="GcvPA"/>
</dbReference>
<protein>
    <submittedName>
        <fullName evidence="4">Glycine dehydrogenase subunit 1</fullName>
        <ecNumber evidence="4">1.4.4.2</ecNumber>
    </submittedName>
</protein>
<dbReference type="RefSeq" id="WP_008426906.1">
    <property type="nucleotide sequence ID" value="NZ_AOIA01000161.1"/>
</dbReference>
<keyword evidence="1 4" id="KW-0560">Oxidoreductase</keyword>
<evidence type="ECO:0000259" key="3">
    <source>
        <dbReference type="Pfam" id="PF02347"/>
    </source>
</evidence>
<dbReference type="InterPro" id="IPR015424">
    <property type="entry name" value="PyrdxlP-dep_Trfase"/>
</dbReference>
<name>L9WQV5_9EURY</name>
<dbReference type="PANTHER" id="PTHR42806:SF1">
    <property type="entry name" value="GLYCINE DEHYDROGENASE (DECARBOXYLATING)"/>
    <property type="match status" value="1"/>
</dbReference>
<evidence type="ECO:0000256" key="1">
    <source>
        <dbReference type="ARBA" id="ARBA00023002"/>
    </source>
</evidence>